<dbReference type="SUPFAM" id="SSF49464">
    <property type="entry name" value="Carboxypeptidase regulatory domain-like"/>
    <property type="match status" value="1"/>
</dbReference>
<dbReference type="OrthoDB" id="1467339at2"/>
<accession>A0A2M9R6B1</accession>
<keyword evidence="3" id="KW-1185">Reference proteome</keyword>
<dbReference type="EMBL" id="NIPO01000001">
    <property type="protein sequence ID" value="PJR04406.1"/>
    <property type="molecule type" value="Genomic_DNA"/>
</dbReference>
<dbReference type="Proteomes" id="UP000231960">
    <property type="component" value="Unassembled WGS sequence"/>
</dbReference>
<name>A0A2M9R6B1_9FLAO</name>
<dbReference type="AlphaFoldDB" id="A0A2M9R6B1"/>
<gene>
    <name evidence="2" type="ORF">CDL10_07535</name>
</gene>
<proteinExistence type="predicted"/>
<keyword evidence="1" id="KW-0732">Signal</keyword>
<feature type="signal peptide" evidence="1">
    <location>
        <begin position="1"/>
        <end position="18"/>
    </location>
</feature>
<reference evidence="2 3" key="1">
    <citation type="submission" date="2017-06" db="EMBL/GenBank/DDBJ databases">
        <title>Description of Avrilella dinanensis gen. nov. sp. nov.</title>
        <authorList>
            <person name="Leyer C."/>
            <person name="Sassi M."/>
            <person name="Minet J."/>
            <person name="Kayal S."/>
            <person name="Cattoir V."/>
        </authorList>
    </citation>
    <scope>NUCLEOTIDE SEQUENCE [LARGE SCALE GENOMIC DNA]</scope>
    <source>
        <strain evidence="2 3">UR159</strain>
    </source>
</reference>
<dbReference type="RefSeq" id="WP_100677966.1">
    <property type="nucleotide sequence ID" value="NZ_JAJUJS010000001.1"/>
</dbReference>
<evidence type="ECO:0000256" key="1">
    <source>
        <dbReference type="SAM" id="SignalP"/>
    </source>
</evidence>
<evidence type="ECO:0000313" key="2">
    <source>
        <dbReference type="EMBL" id="PJR04406.1"/>
    </source>
</evidence>
<comment type="caution">
    <text evidence="2">The sequence shown here is derived from an EMBL/GenBank/DDBJ whole genome shotgun (WGS) entry which is preliminary data.</text>
</comment>
<protein>
    <recommendedName>
        <fullName evidence="4">TonB-dependent receptor</fullName>
    </recommendedName>
</protein>
<sequence length="232" mass="26334">MRIYTVFVFLLLTTALFAQETVKGTVLSDITYTPEPDVSIINLNSLKVTKTNQNGVFEIQAELNDTLHISAEGYKALKIKVTNDWLKGYEVKVYIKDLSTVLDELIINNVELTGFLEIDSKRLAYATYDITGSLAAAGLPSYHQVTFNPVKKIYDFLKKNSKTTQTINRIQEETELIELMKTKYDRETVSALLNISKEDIVAALQMCDKSERFIYSASDYQIFIALNECARK</sequence>
<dbReference type="InterPro" id="IPR008969">
    <property type="entry name" value="CarboxyPept-like_regulatory"/>
</dbReference>
<evidence type="ECO:0000313" key="3">
    <source>
        <dbReference type="Proteomes" id="UP000231960"/>
    </source>
</evidence>
<organism evidence="2 3">
    <name type="scientific">Avrilella dinanensis</name>
    <dbReference type="NCBI Taxonomy" id="2008672"/>
    <lineage>
        <taxon>Bacteria</taxon>
        <taxon>Pseudomonadati</taxon>
        <taxon>Bacteroidota</taxon>
        <taxon>Flavobacteriia</taxon>
        <taxon>Flavobacteriales</taxon>
        <taxon>Flavobacteriaceae</taxon>
        <taxon>Avrilella</taxon>
    </lineage>
</organism>
<evidence type="ECO:0008006" key="4">
    <source>
        <dbReference type="Google" id="ProtNLM"/>
    </source>
</evidence>
<feature type="chain" id="PRO_5014883614" description="TonB-dependent receptor" evidence="1">
    <location>
        <begin position="19"/>
        <end position="232"/>
    </location>
</feature>